<protein>
    <submittedName>
        <fullName evidence="8">Tetratricopeptide repeat protein</fullName>
    </submittedName>
</protein>
<dbReference type="Pfam" id="PF02518">
    <property type="entry name" value="HATPase_c"/>
    <property type="match status" value="1"/>
</dbReference>
<dbReference type="Gene3D" id="3.30.565.10">
    <property type="entry name" value="Histidine kinase-like ATPase, C-terminal domain"/>
    <property type="match status" value="1"/>
</dbReference>
<organism evidence="8 9">
    <name type="scientific">Bizionia algoritergicola</name>
    <dbReference type="NCBI Taxonomy" id="291187"/>
    <lineage>
        <taxon>Bacteria</taxon>
        <taxon>Pseudomonadati</taxon>
        <taxon>Bacteroidota</taxon>
        <taxon>Flavobacteriia</taxon>
        <taxon>Flavobacteriales</taxon>
        <taxon>Flavobacteriaceae</taxon>
        <taxon>Bizionia</taxon>
    </lineage>
</organism>
<keyword evidence="4" id="KW-0802">TPR repeat</keyword>
<dbReference type="InterPro" id="IPR011990">
    <property type="entry name" value="TPR-like_helical_dom_sf"/>
</dbReference>
<dbReference type="PANTHER" id="PTHR24421:SF58">
    <property type="entry name" value="SIGNAL TRANSDUCTION HISTIDINE-PROTEIN KINASE_PHOSPHATASE UHPB"/>
    <property type="match status" value="1"/>
</dbReference>
<dbReference type="Gene3D" id="1.20.5.1930">
    <property type="match status" value="1"/>
</dbReference>
<dbReference type="PROSITE" id="PS50005">
    <property type="entry name" value="TPR"/>
    <property type="match status" value="2"/>
</dbReference>
<keyword evidence="2" id="KW-0418">Kinase</keyword>
<evidence type="ECO:0000256" key="5">
    <source>
        <dbReference type="SAM" id="Coils"/>
    </source>
</evidence>
<keyword evidence="1" id="KW-0808">Transferase</keyword>
<evidence type="ECO:0000256" key="6">
    <source>
        <dbReference type="SAM" id="Phobius"/>
    </source>
</evidence>
<dbReference type="PROSITE" id="PS50109">
    <property type="entry name" value="HIS_KIN"/>
    <property type="match status" value="1"/>
</dbReference>
<sequence>MKKILLLPIALLLSLYGFSQAPLKIIDSLKQIVSKNPPDSIKVKAYSDLCWYYRTVSTDSAFAYGNLALQLSKATKNEVGEAQAYNDIGILHYDLADYKEAMNVYNNALKIRIKLKDTLGLASIYNKIGLCYQNTFQLDSAIVYNTKALEIYERKNNLKYASALKSNIANIYRGLKQYDKALKTHLEIVETAKEINDFQLLTRSYNNVANAYLHLQDTLNSVKYFKEGISVAKANNLKIELGALYNNYGSFLTTTGQNDEAIDNIKKSLAIRESINDNQGIASSSLNLGDLYLRTGNFKQAKSYLNTGLQLAESFKANELLVNGYSNMSYYYAFANKSDSMQVYQNKFKAIEDAIFNQRITKEVAEVQEKYNANERENHILTQRAELAEKERDISEKNSFILGLVGLAAVISLLGFLVYNQQKLKNKQLEKEGELKEALVKIETQNHLQEQRLRISRDLHDNIGAQLTFIISSLDNLKYGFKLPDNLNAKLETISQFTTSTIYELRDTIWAMNKSEISIEDLQSRISNFIEKANTSSDTITFNFQVNKEIESNKLFTSVQGMNIYRIIQEAVNNALKYAKASVIDVQFSSRNYDFEMTITDNGTGFNANNVTEGNGLQNIKKRAHDLNAELEIVSSENQGTTIRVYKTKNT</sequence>
<dbReference type="GO" id="GO:0016020">
    <property type="term" value="C:membrane"/>
    <property type="evidence" value="ECO:0007669"/>
    <property type="project" value="InterPro"/>
</dbReference>
<dbReference type="RefSeq" id="WP_066251894.1">
    <property type="nucleotide sequence ID" value="NZ_VSKL01000003.1"/>
</dbReference>
<feature type="domain" description="Histidine kinase" evidence="7">
    <location>
        <begin position="458"/>
        <end position="651"/>
    </location>
</feature>
<reference evidence="8 9" key="1">
    <citation type="submission" date="2019-08" db="EMBL/GenBank/DDBJ databases">
        <title>Genomes of Antarctic Bizionia species.</title>
        <authorList>
            <person name="Bowman J.P."/>
        </authorList>
    </citation>
    <scope>NUCLEOTIDE SEQUENCE [LARGE SCALE GENOMIC DNA]</scope>
    <source>
        <strain evidence="8 9">APA-1</strain>
    </source>
</reference>
<dbReference type="InterPro" id="IPR011712">
    <property type="entry name" value="Sig_transdc_His_kin_sub3_dim/P"/>
</dbReference>
<accession>A0A5D0QVH5</accession>
<dbReference type="SMART" id="SM00387">
    <property type="entry name" value="HATPase_c"/>
    <property type="match status" value="1"/>
</dbReference>
<keyword evidence="6" id="KW-0472">Membrane</keyword>
<keyword evidence="9" id="KW-1185">Reference proteome</keyword>
<dbReference type="PROSITE" id="PS50293">
    <property type="entry name" value="TPR_REGION"/>
    <property type="match status" value="1"/>
</dbReference>
<dbReference type="InterPro" id="IPR036890">
    <property type="entry name" value="HATPase_C_sf"/>
</dbReference>
<gene>
    <name evidence="8" type="ORF">ES675_10020</name>
</gene>
<dbReference type="Proteomes" id="UP000324358">
    <property type="component" value="Unassembled WGS sequence"/>
</dbReference>
<dbReference type="Pfam" id="PF13424">
    <property type="entry name" value="TPR_12"/>
    <property type="match status" value="3"/>
</dbReference>
<proteinExistence type="predicted"/>
<dbReference type="PANTHER" id="PTHR24421">
    <property type="entry name" value="NITRATE/NITRITE SENSOR PROTEIN NARX-RELATED"/>
    <property type="match status" value="1"/>
</dbReference>
<name>A0A5D0QVH5_9FLAO</name>
<dbReference type="Pfam" id="PF07730">
    <property type="entry name" value="HisKA_3"/>
    <property type="match status" value="1"/>
</dbReference>
<keyword evidence="5" id="KW-0175">Coiled coil</keyword>
<dbReference type="CDD" id="cd16917">
    <property type="entry name" value="HATPase_UhpB-NarQ-NarX-like"/>
    <property type="match status" value="1"/>
</dbReference>
<dbReference type="InterPro" id="IPR050482">
    <property type="entry name" value="Sensor_HK_TwoCompSys"/>
</dbReference>
<dbReference type="SUPFAM" id="SSF55874">
    <property type="entry name" value="ATPase domain of HSP90 chaperone/DNA topoisomerase II/histidine kinase"/>
    <property type="match status" value="1"/>
</dbReference>
<dbReference type="GO" id="GO:0046983">
    <property type="term" value="F:protein dimerization activity"/>
    <property type="evidence" value="ECO:0007669"/>
    <property type="project" value="InterPro"/>
</dbReference>
<keyword evidence="6" id="KW-0812">Transmembrane</keyword>
<dbReference type="SUPFAM" id="SSF48452">
    <property type="entry name" value="TPR-like"/>
    <property type="match status" value="2"/>
</dbReference>
<feature type="repeat" description="TPR" evidence="4">
    <location>
        <begin position="282"/>
        <end position="315"/>
    </location>
</feature>
<dbReference type="SMART" id="SM00028">
    <property type="entry name" value="TPR"/>
    <property type="match status" value="6"/>
</dbReference>
<evidence type="ECO:0000313" key="9">
    <source>
        <dbReference type="Proteomes" id="UP000324358"/>
    </source>
</evidence>
<dbReference type="InterPro" id="IPR003594">
    <property type="entry name" value="HATPase_dom"/>
</dbReference>
<feature type="coiled-coil region" evidence="5">
    <location>
        <begin position="357"/>
        <end position="391"/>
    </location>
</feature>
<dbReference type="OrthoDB" id="9778366at2"/>
<dbReference type="InterPro" id="IPR005467">
    <property type="entry name" value="His_kinase_dom"/>
</dbReference>
<evidence type="ECO:0000256" key="4">
    <source>
        <dbReference type="PROSITE-ProRule" id="PRU00339"/>
    </source>
</evidence>
<dbReference type="GO" id="GO:0000155">
    <property type="term" value="F:phosphorelay sensor kinase activity"/>
    <property type="evidence" value="ECO:0007669"/>
    <property type="project" value="InterPro"/>
</dbReference>
<evidence type="ECO:0000256" key="1">
    <source>
        <dbReference type="ARBA" id="ARBA00022679"/>
    </source>
</evidence>
<feature type="repeat" description="TPR" evidence="4">
    <location>
        <begin position="82"/>
        <end position="115"/>
    </location>
</feature>
<dbReference type="AlphaFoldDB" id="A0A5D0QVH5"/>
<keyword evidence="3" id="KW-0902">Two-component regulatory system</keyword>
<evidence type="ECO:0000313" key="8">
    <source>
        <dbReference type="EMBL" id="TYB72869.1"/>
    </source>
</evidence>
<evidence type="ECO:0000256" key="2">
    <source>
        <dbReference type="ARBA" id="ARBA00022777"/>
    </source>
</evidence>
<feature type="transmembrane region" description="Helical" evidence="6">
    <location>
        <begin position="400"/>
        <end position="419"/>
    </location>
</feature>
<evidence type="ECO:0000256" key="3">
    <source>
        <dbReference type="ARBA" id="ARBA00023012"/>
    </source>
</evidence>
<dbReference type="InterPro" id="IPR019734">
    <property type="entry name" value="TPR_rpt"/>
</dbReference>
<keyword evidence="6" id="KW-1133">Transmembrane helix</keyword>
<evidence type="ECO:0000259" key="7">
    <source>
        <dbReference type="PROSITE" id="PS50109"/>
    </source>
</evidence>
<dbReference type="EMBL" id="VSKL01000003">
    <property type="protein sequence ID" value="TYB72869.1"/>
    <property type="molecule type" value="Genomic_DNA"/>
</dbReference>
<dbReference type="Gene3D" id="1.25.40.10">
    <property type="entry name" value="Tetratricopeptide repeat domain"/>
    <property type="match status" value="2"/>
</dbReference>
<comment type="caution">
    <text evidence="8">The sequence shown here is derived from an EMBL/GenBank/DDBJ whole genome shotgun (WGS) entry which is preliminary data.</text>
</comment>